<evidence type="ECO:0000256" key="2">
    <source>
        <dbReference type="SAM" id="Phobius"/>
    </source>
</evidence>
<name>A0A9E6XVN4_9ACTN</name>
<dbReference type="AlphaFoldDB" id="A0A9E6XVN4"/>
<feature type="transmembrane region" description="Helical" evidence="2">
    <location>
        <begin position="95"/>
        <end position="115"/>
    </location>
</feature>
<evidence type="ECO:0000313" key="4">
    <source>
        <dbReference type="Proteomes" id="UP001162834"/>
    </source>
</evidence>
<evidence type="ECO:0000313" key="3">
    <source>
        <dbReference type="EMBL" id="UGS34943.1"/>
    </source>
</evidence>
<keyword evidence="2" id="KW-0812">Transmembrane</keyword>
<accession>A0A9E6XVN4</accession>
<feature type="region of interest" description="Disordered" evidence="1">
    <location>
        <begin position="1"/>
        <end position="22"/>
    </location>
</feature>
<dbReference type="EMBL" id="CP087164">
    <property type="protein sequence ID" value="UGS34943.1"/>
    <property type="molecule type" value="Genomic_DNA"/>
</dbReference>
<reference evidence="3" key="1">
    <citation type="journal article" date="2022" name="Int. J. Syst. Evol. Microbiol.">
        <title>Pseudomonas aegrilactucae sp. nov. and Pseudomonas morbosilactucae sp. nov., pathogens causing bacterial rot of lettuce in Japan.</title>
        <authorList>
            <person name="Sawada H."/>
            <person name="Fujikawa T."/>
            <person name="Satou M."/>
        </authorList>
    </citation>
    <scope>NUCLEOTIDE SEQUENCE</scope>
    <source>
        <strain evidence="3">0166_1</strain>
    </source>
</reference>
<gene>
    <name evidence="3" type="ORF">DSM104329_01327</name>
</gene>
<keyword evidence="2" id="KW-1133">Transmembrane helix</keyword>
<dbReference type="Proteomes" id="UP001162834">
    <property type="component" value="Chromosome"/>
</dbReference>
<proteinExistence type="predicted"/>
<evidence type="ECO:0000256" key="1">
    <source>
        <dbReference type="SAM" id="MobiDB-lite"/>
    </source>
</evidence>
<feature type="transmembrane region" description="Helical" evidence="2">
    <location>
        <begin position="60"/>
        <end position="83"/>
    </location>
</feature>
<keyword evidence="2" id="KW-0472">Membrane</keyword>
<sequence>MTSRAGTAPSRRGHRQTGWFGPPPSRATVARLGRYLGALALLGVGVDHIEQYYVDFYAEIPTIGVLFVLNFASATLVTLGLLAPVERFTGRRAPAVLALLALGGIGLAAGSLAGLLVSENSGLFGFTEQGYREAIVFSIVLEVATIGLLALFVAANGLGIRPRDGG</sequence>
<protein>
    <submittedName>
        <fullName evidence="3">Uncharacterized protein</fullName>
    </submittedName>
</protein>
<dbReference type="KEGG" id="sbae:DSM104329_01327"/>
<organism evidence="3 4">
    <name type="scientific">Capillimicrobium parvum</name>
    <dbReference type="NCBI Taxonomy" id="2884022"/>
    <lineage>
        <taxon>Bacteria</taxon>
        <taxon>Bacillati</taxon>
        <taxon>Actinomycetota</taxon>
        <taxon>Thermoleophilia</taxon>
        <taxon>Solirubrobacterales</taxon>
        <taxon>Capillimicrobiaceae</taxon>
        <taxon>Capillimicrobium</taxon>
    </lineage>
</organism>
<keyword evidence="4" id="KW-1185">Reference proteome</keyword>
<feature type="transmembrane region" description="Helical" evidence="2">
    <location>
        <begin position="135"/>
        <end position="155"/>
    </location>
</feature>